<name>A0A9Q9AIJ7_9PEZI</name>
<organism evidence="1 2">
    <name type="scientific">Septoria linicola</name>
    <dbReference type="NCBI Taxonomy" id="215465"/>
    <lineage>
        <taxon>Eukaryota</taxon>
        <taxon>Fungi</taxon>
        <taxon>Dikarya</taxon>
        <taxon>Ascomycota</taxon>
        <taxon>Pezizomycotina</taxon>
        <taxon>Dothideomycetes</taxon>
        <taxon>Dothideomycetidae</taxon>
        <taxon>Mycosphaerellales</taxon>
        <taxon>Mycosphaerellaceae</taxon>
        <taxon>Septoria</taxon>
    </lineage>
</organism>
<proteinExistence type="predicted"/>
<gene>
    <name evidence="1" type="ORF">Slin15195_G000710</name>
</gene>
<sequence>MDRTNDEVLLVLTGCYEGIKTDREAIALEAWKKQIVARPSHNSFRIQLKDAIEFMHTLNRREQAANPDVARLNELRRQGLEDRFSDLARSSVKQVDAWGTQWYYTKGACCARGDRQTVSRVMEEKGKGYVRA</sequence>
<protein>
    <submittedName>
        <fullName evidence="1">Uncharacterized protein</fullName>
    </submittedName>
</protein>
<keyword evidence="2" id="KW-1185">Reference proteome</keyword>
<accession>A0A9Q9AIJ7</accession>
<evidence type="ECO:0000313" key="1">
    <source>
        <dbReference type="EMBL" id="USW46752.1"/>
    </source>
</evidence>
<dbReference type="Proteomes" id="UP001056384">
    <property type="component" value="Chromosome 1"/>
</dbReference>
<evidence type="ECO:0000313" key="2">
    <source>
        <dbReference type="Proteomes" id="UP001056384"/>
    </source>
</evidence>
<reference evidence="1" key="1">
    <citation type="submission" date="2022-06" db="EMBL/GenBank/DDBJ databases">
        <title>Complete genome sequences of two strains of the flax pathogen Septoria linicola.</title>
        <authorList>
            <person name="Lapalu N."/>
            <person name="Simon A."/>
            <person name="Demenou B."/>
            <person name="Paumier D."/>
            <person name="Guillot M.-P."/>
            <person name="Gout L."/>
            <person name="Valade R."/>
        </authorList>
    </citation>
    <scope>NUCLEOTIDE SEQUENCE</scope>
    <source>
        <strain evidence="1">SE15195</strain>
    </source>
</reference>
<dbReference type="EMBL" id="CP099418">
    <property type="protein sequence ID" value="USW46752.1"/>
    <property type="molecule type" value="Genomic_DNA"/>
</dbReference>
<dbReference type="AlphaFoldDB" id="A0A9Q9AIJ7"/>